<evidence type="ECO:0000313" key="3">
    <source>
        <dbReference type="EMBL" id="QFU15156.1"/>
    </source>
</evidence>
<sequence length="86" mass="9818">MTTGLSSYDMAETAYELALITSGLLGPEGKTWVLDIETDMITFRFQEQGDLHRLRQRLDELLPPSVNPEPCTDETIMDEEVRDYAH</sequence>
<protein>
    <submittedName>
        <fullName evidence="3">Uncharacterized protein</fullName>
    </submittedName>
</protein>
<organism evidence="3 4">
    <name type="scientific">Microvirga thermotolerans</name>
    <dbReference type="NCBI Taxonomy" id="2651334"/>
    <lineage>
        <taxon>Bacteria</taxon>
        <taxon>Pseudomonadati</taxon>
        <taxon>Pseudomonadota</taxon>
        <taxon>Alphaproteobacteria</taxon>
        <taxon>Hyphomicrobiales</taxon>
        <taxon>Methylobacteriaceae</taxon>
        <taxon>Microvirga</taxon>
    </lineage>
</organism>
<evidence type="ECO:0000313" key="2">
    <source>
        <dbReference type="EMBL" id="QFU15145.1"/>
    </source>
</evidence>
<dbReference type="KEGG" id="mico:GDR74_02350"/>
<accession>A0A5P9JU46</accession>
<dbReference type="KEGG" id="mico:GDR74_02405"/>
<keyword evidence="4" id="KW-1185">Reference proteome</keyword>
<name>A0A5P9JU46_9HYPH</name>
<feature type="compositionally biased region" description="Acidic residues" evidence="1">
    <location>
        <begin position="71"/>
        <end position="86"/>
    </location>
</feature>
<dbReference type="AlphaFoldDB" id="A0A5P9JU46"/>
<dbReference type="EMBL" id="CP045423">
    <property type="protein sequence ID" value="QFU15156.1"/>
    <property type="molecule type" value="Genomic_DNA"/>
</dbReference>
<evidence type="ECO:0000256" key="1">
    <source>
        <dbReference type="SAM" id="MobiDB-lite"/>
    </source>
</evidence>
<feature type="region of interest" description="Disordered" evidence="1">
    <location>
        <begin position="64"/>
        <end position="86"/>
    </location>
</feature>
<dbReference type="Proteomes" id="UP000325614">
    <property type="component" value="Chromosome"/>
</dbReference>
<gene>
    <name evidence="2" type="ORF">GDR74_02350</name>
    <name evidence="3" type="ORF">GDR74_02405</name>
</gene>
<dbReference type="RefSeq" id="WP_152584795.1">
    <property type="nucleotide sequence ID" value="NZ_CP045423.1"/>
</dbReference>
<dbReference type="EMBL" id="CP045423">
    <property type="protein sequence ID" value="QFU15145.1"/>
    <property type="molecule type" value="Genomic_DNA"/>
</dbReference>
<proteinExistence type="predicted"/>
<reference evidence="3 4" key="1">
    <citation type="submission" date="2019-10" db="EMBL/GenBank/DDBJ databases">
        <title>Isolation, Identification of Microvirga thermotolerans HR1, a novel thermophilic bacterium and Comparative Genomics of the genus Microvirga.</title>
        <authorList>
            <person name="Li J."/>
            <person name="Zhang W."/>
            <person name="Lin M."/>
            <person name="Wang J."/>
        </authorList>
    </citation>
    <scope>NUCLEOTIDE SEQUENCE [LARGE SCALE GENOMIC DNA]</scope>
    <source>
        <strain evidence="3 4">HR1</strain>
    </source>
</reference>
<evidence type="ECO:0000313" key="4">
    <source>
        <dbReference type="Proteomes" id="UP000325614"/>
    </source>
</evidence>